<gene>
    <name evidence="2" type="ORF">GM1_004_01750</name>
</gene>
<organism evidence="2 3">
    <name type="scientific">Gordonia malaquae NBRC 108250</name>
    <dbReference type="NCBI Taxonomy" id="1223542"/>
    <lineage>
        <taxon>Bacteria</taxon>
        <taxon>Bacillati</taxon>
        <taxon>Actinomycetota</taxon>
        <taxon>Actinomycetes</taxon>
        <taxon>Mycobacteriales</taxon>
        <taxon>Gordoniaceae</taxon>
        <taxon>Gordonia</taxon>
    </lineage>
</organism>
<dbReference type="STRING" id="410332.SAMN04488550_2855"/>
<dbReference type="EMBL" id="BAOP01000004">
    <property type="protein sequence ID" value="GAC78730.1"/>
    <property type="molecule type" value="Genomic_DNA"/>
</dbReference>
<dbReference type="eggNOG" id="ENOG5031VWI">
    <property type="taxonomic scope" value="Bacteria"/>
</dbReference>
<feature type="signal peptide" evidence="1">
    <location>
        <begin position="1"/>
        <end position="28"/>
    </location>
</feature>
<reference evidence="2 3" key="1">
    <citation type="submission" date="2013-02" db="EMBL/GenBank/DDBJ databases">
        <title>Whole genome shotgun sequence of Gordonia malaquae NBRC 108250.</title>
        <authorList>
            <person name="Yoshida I."/>
            <person name="Hosoyama A."/>
            <person name="Tsuchikane K."/>
            <person name="Ando Y."/>
            <person name="Baba S."/>
            <person name="Ohji S."/>
            <person name="Hamada M."/>
            <person name="Tamura T."/>
            <person name="Yamazoe A."/>
            <person name="Yamazaki S."/>
            <person name="Fujita N."/>
        </authorList>
    </citation>
    <scope>NUCLEOTIDE SEQUENCE [LARGE SCALE GENOMIC DNA]</scope>
    <source>
        <strain evidence="2 3">NBRC 108250</strain>
    </source>
</reference>
<comment type="caution">
    <text evidence="2">The sequence shown here is derived from an EMBL/GenBank/DDBJ whole genome shotgun (WGS) entry which is preliminary data.</text>
</comment>
<dbReference type="AlphaFoldDB" id="M3UHB8"/>
<dbReference type="Proteomes" id="UP000035009">
    <property type="component" value="Unassembled WGS sequence"/>
</dbReference>
<dbReference type="RefSeq" id="WP_008376861.1">
    <property type="nucleotide sequence ID" value="NZ_BAOP01000004.1"/>
</dbReference>
<evidence type="ECO:0000256" key="1">
    <source>
        <dbReference type="SAM" id="SignalP"/>
    </source>
</evidence>
<evidence type="ECO:0000313" key="3">
    <source>
        <dbReference type="Proteomes" id="UP000035009"/>
    </source>
</evidence>
<dbReference type="OrthoDB" id="4774810at2"/>
<sequence>MGVLIRTLTSTVLAAGALTAVATGPADAVPAPGSPEGAVTFSAKNLGACKAEFTIVNKTNVTTYTIDWRIDDEPGRDIGVGFDVWRTGTPNMASKAALPSWPDGGAGENTVENRTMVSNREPVTATYVQDLKNIVAGWNPPLPNPDARSHRVDYRIVLGPPGNNGQTPDEKPEWLGDRAWRHITVTGCGATTGSSGSADNTFGSLGGGLFGMLR</sequence>
<keyword evidence="1" id="KW-0732">Signal</keyword>
<protein>
    <submittedName>
        <fullName evidence="2">Uncharacterized protein</fullName>
    </submittedName>
</protein>
<name>M3UHB8_GORML</name>
<proteinExistence type="predicted"/>
<feature type="chain" id="PRO_5004040726" evidence="1">
    <location>
        <begin position="29"/>
        <end position="214"/>
    </location>
</feature>
<keyword evidence="3" id="KW-1185">Reference proteome</keyword>
<evidence type="ECO:0000313" key="2">
    <source>
        <dbReference type="EMBL" id="GAC78730.1"/>
    </source>
</evidence>
<accession>M3UHB8</accession>